<accession>A0ABW1TGV9</accession>
<feature type="transmembrane region" description="Helical" evidence="6">
    <location>
        <begin position="13"/>
        <end position="32"/>
    </location>
</feature>
<gene>
    <name evidence="8" type="ORF">ACFP1C_09790</name>
</gene>
<dbReference type="InterPro" id="IPR027379">
    <property type="entry name" value="CLS_N"/>
</dbReference>
<keyword evidence="2" id="KW-1003">Cell membrane</keyword>
<evidence type="ECO:0000256" key="5">
    <source>
        <dbReference type="ARBA" id="ARBA00023136"/>
    </source>
</evidence>
<dbReference type="Pfam" id="PF13396">
    <property type="entry name" value="PLDc_N"/>
    <property type="match status" value="1"/>
</dbReference>
<proteinExistence type="predicted"/>
<keyword evidence="5 6" id="KW-0472">Membrane</keyword>
<dbReference type="Proteomes" id="UP001596283">
    <property type="component" value="Unassembled WGS sequence"/>
</dbReference>
<evidence type="ECO:0000313" key="9">
    <source>
        <dbReference type="Proteomes" id="UP001596283"/>
    </source>
</evidence>
<dbReference type="RefSeq" id="WP_125687110.1">
    <property type="nucleotide sequence ID" value="NZ_JBHSSI010000058.1"/>
</dbReference>
<comment type="subcellular location">
    <subcellularLocation>
        <location evidence="1">Cell membrane</location>
        <topology evidence="1">Multi-pass membrane protein</topology>
    </subcellularLocation>
</comment>
<name>A0ABW1TGV9_9LACO</name>
<keyword evidence="3 6" id="KW-0812">Transmembrane</keyword>
<comment type="caution">
    <text evidence="8">The sequence shown here is derived from an EMBL/GenBank/DDBJ whole genome shotgun (WGS) entry which is preliminary data.</text>
</comment>
<evidence type="ECO:0000256" key="6">
    <source>
        <dbReference type="SAM" id="Phobius"/>
    </source>
</evidence>
<keyword evidence="9" id="KW-1185">Reference proteome</keyword>
<reference evidence="9" key="1">
    <citation type="journal article" date="2019" name="Int. J. Syst. Evol. Microbiol.">
        <title>The Global Catalogue of Microorganisms (GCM) 10K type strain sequencing project: providing services to taxonomists for standard genome sequencing and annotation.</title>
        <authorList>
            <consortium name="The Broad Institute Genomics Platform"/>
            <consortium name="The Broad Institute Genome Sequencing Center for Infectious Disease"/>
            <person name="Wu L."/>
            <person name="Ma J."/>
        </authorList>
    </citation>
    <scope>NUCLEOTIDE SEQUENCE [LARGE SCALE GENOMIC DNA]</scope>
    <source>
        <strain evidence="9">CCM 8908</strain>
    </source>
</reference>
<evidence type="ECO:0000256" key="3">
    <source>
        <dbReference type="ARBA" id="ARBA00022692"/>
    </source>
</evidence>
<evidence type="ECO:0000256" key="1">
    <source>
        <dbReference type="ARBA" id="ARBA00004651"/>
    </source>
</evidence>
<feature type="transmembrane region" description="Helical" evidence="6">
    <location>
        <begin position="44"/>
        <end position="64"/>
    </location>
</feature>
<sequence>MHNSELFFNNLPLFVPLMFLELGLLIAALISLYRRQTVRHGNRLIWTLAIVFIQPFGAIAYFIFGREVD</sequence>
<protein>
    <submittedName>
        <fullName evidence="8">PLD nuclease N-terminal domain-containing protein</fullName>
    </submittedName>
</protein>
<feature type="domain" description="Cardiolipin synthase N-terminal" evidence="7">
    <location>
        <begin position="24"/>
        <end position="66"/>
    </location>
</feature>
<keyword evidence="4 6" id="KW-1133">Transmembrane helix</keyword>
<evidence type="ECO:0000259" key="7">
    <source>
        <dbReference type="Pfam" id="PF13396"/>
    </source>
</evidence>
<evidence type="ECO:0000256" key="2">
    <source>
        <dbReference type="ARBA" id="ARBA00022475"/>
    </source>
</evidence>
<evidence type="ECO:0000256" key="4">
    <source>
        <dbReference type="ARBA" id="ARBA00022989"/>
    </source>
</evidence>
<dbReference type="EMBL" id="JBHSSI010000058">
    <property type="protein sequence ID" value="MFC6261231.1"/>
    <property type="molecule type" value="Genomic_DNA"/>
</dbReference>
<evidence type="ECO:0000313" key="8">
    <source>
        <dbReference type="EMBL" id="MFC6261231.1"/>
    </source>
</evidence>
<organism evidence="8 9">
    <name type="scientific">Levilactobacillus fujinensis</name>
    <dbReference type="NCBI Taxonomy" id="2486024"/>
    <lineage>
        <taxon>Bacteria</taxon>
        <taxon>Bacillati</taxon>
        <taxon>Bacillota</taxon>
        <taxon>Bacilli</taxon>
        <taxon>Lactobacillales</taxon>
        <taxon>Lactobacillaceae</taxon>
        <taxon>Levilactobacillus</taxon>
    </lineage>
</organism>